<proteinExistence type="predicted"/>
<evidence type="ECO:0000313" key="2">
    <source>
        <dbReference type="EMBL" id="OTF79171.1"/>
    </source>
</evidence>
<evidence type="ECO:0000313" key="3">
    <source>
        <dbReference type="Proteomes" id="UP000194236"/>
    </source>
</evidence>
<reference evidence="2 3" key="1">
    <citation type="submission" date="2017-03" db="EMBL/GenBank/DDBJ databases">
        <title>Genome Survey of Euroglyphus maynei.</title>
        <authorList>
            <person name="Arlian L.G."/>
            <person name="Morgan M.S."/>
            <person name="Rider S.D."/>
        </authorList>
    </citation>
    <scope>NUCLEOTIDE SEQUENCE [LARGE SCALE GENOMIC DNA]</scope>
    <source>
        <strain evidence="2">Arlian Lab</strain>
        <tissue evidence="2">Whole body</tissue>
    </source>
</reference>
<gene>
    <name evidence="2" type="ORF">BLA29_014873</name>
</gene>
<feature type="region of interest" description="Disordered" evidence="1">
    <location>
        <begin position="1"/>
        <end position="57"/>
    </location>
</feature>
<feature type="compositionally biased region" description="Polar residues" evidence="1">
    <location>
        <begin position="38"/>
        <end position="55"/>
    </location>
</feature>
<evidence type="ECO:0000256" key="1">
    <source>
        <dbReference type="SAM" id="MobiDB-lite"/>
    </source>
</evidence>
<comment type="caution">
    <text evidence="2">The sequence shown here is derived from an EMBL/GenBank/DDBJ whole genome shotgun (WGS) entry which is preliminary data.</text>
</comment>
<organism evidence="2 3">
    <name type="scientific">Euroglyphus maynei</name>
    <name type="common">Mayne's house dust mite</name>
    <dbReference type="NCBI Taxonomy" id="6958"/>
    <lineage>
        <taxon>Eukaryota</taxon>
        <taxon>Metazoa</taxon>
        <taxon>Ecdysozoa</taxon>
        <taxon>Arthropoda</taxon>
        <taxon>Chelicerata</taxon>
        <taxon>Arachnida</taxon>
        <taxon>Acari</taxon>
        <taxon>Acariformes</taxon>
        <taxon>Sarcoptiformes</taxon>
        <taxon>Astigmata</taxon>
        <taxon>Psoroptidia</taxon>
        <taxon>Analgoidea</taxon>
        <taxon>Pyroglyphidae</taxon>
        <taxon>Pyroglyphinae</taxon>
        <taxon>Euroglyphus</taxon>
    </lineage>
</organism>
<dbReference type="AlphaFoldDB" id="A0A1Y3BE25"/>
<dbReference type="EMBL" id="MUJZ01024511">
    <property type="protein sequence ID" value="OTF79171.1"/>
    <property type="molecule type" value="Genomic_DNA"/>
</dbReference>
<feature type="compositionally biased region" description="Low complexity" evidence="1">
    <location>
        <begin position="17"/>
        <end position="37"/>
    </location>
</feature>
<accession>A0A1Y3BE25</accession>
<sequence length="93" mass="9863">MATVSRMAENKIHKGSKTSSSPSSSSSSTTSSVTGKKNTPNASKSVTNASTNSFRPMSLEEIQPELIAYGPSGEMITIQHDISAKKAFQLLKD</sequence>
<dbReference type="Proteomes" id="UP000194236">
    <property type="component" value="Unassembled WGS sequence"/>
</dbReference>
<feature type="non-terminal residue" evidence="2">
    <location>
        <position position="93"/>
    </location>
</feature>
<name>A0A1Y3BE25_EURMA</name>
<protein>
    <submittedName>
        <fullName evidence="2">Uncharacterized protein</fullName>
    </submittedName>
</protein>
<keyword evidence="3" id="KW-1185">Reference proteome</keyword>